<organism evidence="3 4">
    <name type="scientific">Aspergillus nanangensis</name>
    <dbReference type="NCBI Taxonomy" id="2582783"/>
    <lineage>
        <taxon>Eukaryota</taxon>
        <taxon>Fungi</taxon>
        <taxon>Dikarya</taxon>
        <taxon>Ascomycota</taxon>
        <taxon>Pezizomycotina</taxon>
        <taxon>Eurotiomycetes</taxon>
        <taxon>Eurotiomycetidae</taxon>
        <taxon>Eurotiales</taxon>
        <taxon>Aspergillaceae</taxon>
        <taxon>Aspergillus</taxon>
        <taxon>Aspergillus subgen. Circumdati</taxon>
    </lineage>
</organism>
<gene>
    <name evidence="3" type="ORF">FE257_002138</name>
</gene>
<reference evidence="3" key="2">
    <citation type="submission" date="2020-02" db="EMBL/GenBank/DDBJ databases">
        <authorList>
            <person name="Gilchrist C.L.M."/>
            <person name="Chooi Y.-H."/>
        </authorList>
    </citation>
    <scope>NUCLEOTIDE SEQUENCE</scope>
    <source>
        <strain evidence="3">MST-FP2251</strain>
    </source>
</reference>
<protein>
    <recommendedName>
        <fullName evidence="2">Cyclin-D1-binding protein 1-like N-terminal domain-containing protein</fullName>
    </recommendedName>
</protein>
<proteinExistence type="predicted"/>
<dbReference type="Gene3D" id="1.20.1410.10">
    <property type="entry name" value="I/LWEQ domain"/>
    <property type="match status" value="1"/>
</dbReference>
<dbReference type="EMBL" id="VCAU01000013">
    <property type="protein sequence ID" value="KAF9892361.1"/>
    <property type="molecule type" value="Genomic_DNA"/>
</dbReference>
<dbReference type="Proteomes" id="UP001194746">
    <property type="component" value="Unassembled WGS sequence"/>
</dbReference>
<evidence type="ECO:0000313" key="4">
    <source>
        <dbReference type="Proteomes" id="UP001194746"/>
    </source>
</evidence>
<evidence type="ECO:0000256" key="1">
    <source>
        <dbReference type="SAM" id="MobiDB-lite"/>
    </source>
</evidence>
<evidence type="ECO:0000313" key="3">
    <source>
        <dbReference type="EMBL" id="KAF9892361.1"/>
    </source>
</evidence>
<name>A0AAD4GX01_ASPNN</name>
<feature type="compositionally biased region" description="Acidic residues" evidence="1">
    <location>
        <begin position="228"/>
        <end position="242"/>
    </location>
</feature>
<dbReference type="InterPro" id="IPR049317">
    <property type="entry name" value="GCIP-like_N"/>
</dbReference>
<dbReference type="AlphaFoldDB" id="A0AAD4GX01"/>
<accession>A0AAD4GX01</accession>
<dbReference type="PANTHER" id="PTHR15492">
    <property type="entry name" value="CYCLIN D1-BINDING PROTEIN 1"/>
    <property type="match status" value="1"/>
</dbReference>
<sequence length="375" mass="41172">MADKFRLTLTTAITLIEQFQQAVSSPVGDLTSEELSGKDALPLLSASASALRAQVTKLSLLAITTPFTQSAITSVLTDLNESVLPSIVTAALLVTPAAHTKAFQNEVRSLTKTALKDISSLLKEIQTVADKKNEVKKAKKKENDLSQPEKDAVTIAAGRVWNGCDVLIDVAAKGVVGFVVRRVEEWRDLVRDAIEEIEEWDPDDEDDFFDDLLSDHDEQSALKKEDGSESDDDDDGGGDDEEDMAMLHERKKSTLRMLKPVSQLYPAIVANRLKKPFESLSAIKQLELLMIQLQPISGNVDEVAGALYESDWPKHSQYLRNVKKCAVNAVNVAILPLDGSQHQGGEDRFESWSKTWLNVMDEVSRFACSGGEGST</sequence>
<reference evidence="3" key="1">
    <citation type="journal article" date="2019" name="Beilstein J. Org. Chem.">
        <title>Nanangenines: drimane sesquiterpenoids as the dominant metabolite cohort of a novel Australian fungus, Aspergillus nanangensis.</title>
        <authorList>
            <person name="Lacey H.J."/>
            <person name="Gilchrist C.L.M."/>
            <person name="Crombie A."/>
            <person name="Kalaitzis J.A."/>
            <person name="Vuong D."/>
            <person name="Rutledge P.J."/>
            <person name="Turner P."/>
            <person name="Pitt J.I."/>
            <person name="Lacey E."/>
            <person name="Chooi Y.H."/>
            <person name="Piggott A.M."/>
        </authorList>
    </citation>
    <scope>NUCLEOTIDE SEQUENCE</scope>
    <source>
        <strain evidence="3">MST-FP2251</strain>
    </source>
</reference>
<comment type="caution">
    <text evidence="3">The sequence shown here is derived from an EMBL/GenBank/DDBJ whole genome shotgun (WGS) entry which is preliminary data.</text>
</comment>
<dbReference type="Pfam" id="PF13324">
    <property type="entry name" value="GCIP_N"/>
    <property type="match status" value="1"/>
</dbReference>
<dbReference type="PANTHER" id="PTHR15492:SF1">
    <property type="entry name" value="CYCLIN-D1-BINDING PROTEIN 1"/>
    <property type="match status" value="1"/>
</dbReference>
<dbReference type="InterPro" id="IPR026907">
    <property type="entry name" value="GCIP-like"/>
</dbReference>
<dbReference type="Gene3D" id="1.20.1420.10">
    <property type="entry name" value="Talin, central domain"/>
    <property type="match status" value="1"/>
</dbReference>
<evidence type="ECO:0000259" key="2">
    <source>
        <dbReference type="Pfam" id="PF13324"/>
    </source>
</evidence>
<feature type="region of interest" description="Disordered" evidence="1">
    <location>
        <begin position="219"/>
        <end position="242"/>
    </location>
</feature>
<dbReference type="GO" id="GO:0005634">
    <property type="term" value="C:nucleus"/>
    <property type="evidence" value="ECO:0007669"/>
    <property type="project" value="TreeGrafter"/>
</dbReference>
<feature type="domain" description="Cyclin-D1-binding protein 1-like N-terminal" evidence="2">
    <location>
        <begin position="45"/>
        <end position="202"/>
    </location>
</feature>
<keyword evidence="4" id="KW-1185">Reference proteome</keyword>